<sequence length="125" mass="14320">MARKRTQCGNNFLFYIKKIAMEQPNLSYIQSMSGGDKTFENKLISIIKSEFPKEKATYKTNIDSSNFKKAAENVHKLKHKISILGLEKSYEVAVEFENNLLENSTTGKKAFEAILQKMTDFLETI</sequence>
<dbReference type="SUPFAM" id="SSF47226">
    <property type="entry name" value="Histidine-containing phosphotransfer domain, HPT domain"/>
    <property type="match status" value="1"/>
</dbReference>
<feature type="domain" description="HPt" evidence="2">
    <location>
        <begin position="36"/>
        <end position="125"/>
    </location>
</feature>
<dbReference type="eggNOG" id="COG2198">
    <property type="taxonomic scope" value="Bacteria"/>
</dbReference>
<comment type="caution">
    <text evidence="3">The sequence shown here is derived from an EMBL/GenBank/DDBJ whole genome shotgun (WGS) entry which is preliminary data.</text>
</comment>
<dbReference type="InterPro" id="IPR008207">
    <property type="entry name" value="Sig_transdc_His_kin_Hpt_dom"/>
</dbReference>
<dbReference type="GO" id="GO:0004672">
    <property type="term" value="F:protein kinase activity"/>
    <property type="evidence" value="ECO:0007669"/>
    <property type="project" value="UniProtKB-ARBA"/>
</dbReference>
<dbReference type="AlphaFoldDB" id="A0A090VM87"/>
<dbReference type="InterPro" id="IPR036641">
    <property type="entry name" value="HPT_dom_sf"/>
</dbReference>
<evidence type="ECO:0000256" key="1">
    <source>
        <dbReference type="PROSITE-ProRule" id="PRU00110"/>
    </source>
</evidence>
<keyword evidence="1" id="KW-0597">Phosphoprotein</keyword>
<protein>
    <recommendedName>
        <fullName evidence="2">HPt domain-containing protein</fullName>
    </recommendedName>
</protein>
<reference evidence="3 4" key="1">
    <citation type="journal article" date="2014" name="Genome Announc.">
        <title>Draft Genome Sequence of Marine Flavobacterium Jejuia pallidilutea Strain 11shimoA1 and Pigmentation Mutants.</title>
        <authorList>
            <person name="Takatani N."/>
            <person name="Nakanishi M."/>
            <person name="Meirelles P."/>
            <person name="Mino S."/>
            <person name="Suda W."/>
            <person name="Oshima K."/>
            <person name="Hattori M."/>
            <person name="Ohkuma M."/>
            <person name="Hosokawa M."/>
            <person name="Miyashita K."/>
            <person name="Thompson F.L."/>
            <person name="Niwa A."/>
            <person name="Sawabe T."/>
            <person name="Sawabe T."/>
        </authorList>
    </citation>
    <scope>NUCLEOTIDE SEQUENCE [LARGE SCALE GENOMIC DNA]</scope>
    <source>
        <strain evidence="3 4">JCM 19301</strain>
    </source>
</reference>
<dbReference type="Proteomes" id="UP000029641">
    <property type="component" value="Unassembled WGS sequence"/>
</dbReference>
<evidence type="ECO:0000313" key="4">
    <source>
        <dbReference type="Proteomes" id="UP000029641"/>
    </source>
</evidence>
<organism evidence="3 4">
    <name type="scientific">Jejuia pallidilutea</name>
    <dbReference type="NCBI Taxonomy" id="504487"/>
    <lineage>
        <taxon>Bacteria</taxon>
        <taxon>Pseudomonadati</taxon>
        <taxon>Bacteroidota</taxon>
        <taxon>Flavobacteriia</taxon>
        <taxon>Flavobacteriales</taxon>
        <taxon>Flavobacteriaceae</taxon>
        <taxon>Jejuia</taxon>
    </lineage>
</organism>
<accession>A0A090VM87</accession>
<dbReference type="GO" id="GO:0000160">
    <property type="term" value="P:phosphorelay signal transduction system"/>
    <property type="evidence" value="ECO:0007669"/>
    <property type="project" value="InterPro"/>
</dbReference>
<name>A0A090VM87_9FLAO</name>
<proteinExistence type="predicted"/>
<evidence type="ECO:0000259" key="2">
    <source>
        <dbReference type="PROSITE" id="PS50894"/>
    </source>
</evidence>
<dbReference type="PROSITE" id="PS50894">
    <property type="entry name" value="HPT"/>
    <property type="match status" value="1"/>
</dbReference>
<feature type="modified residue" description="Phosphohistidine" evidence="1">
    <location>
        <position position="75"/>
    </location>
</feature>
<gene>
    <name evidence="3" type="ORF">JCM19301_3570</name>
</gene>
<dbReference type="STRING" id="504487.JCM19538_2993"/>
<dbReference type="EMBL" id="BBNR01000002">
    <property type="protein sequence ID" value="GAL65885.1"/>
    <property type="molecule type" value="Genomic_DNA"/>
</dbReference>
<evidence type="ECO:0000313" key="3">
    <source>
        <dbReference type="EMBL" id="GAL65885.1"/>
    </source>
</evidence>
<dbReference type="Gene3D" id="1.20.120.160">
    <property type="entry name" value="HPT domain"/>
    <property type="match status" value="1"/>
</dbReference>